<proteinExistence type="predicted"/>
<accession>A0ACB0XTU0</accession>
<dbReference type="EMBL" id="CAVMJV010000003">
    <property type="protein sequence ID" value="CAK5017146.1"/>
    <property type="molecule type" value="Genomic_DNA"/>
</dbReference>
<protein>
    <submittedName>
        <fullName evidence="1">Uncharacterized protein</fullName>
    </submittedName>
</protein>
<sequence length="171" mass="19810">MDVNKNTKIEDKNKIEDNNSCDHQEKWRSAAIEEDLWDMSRRKRVKEVLGSNDFRSELEQIVCPDIARSFPEDLNSAMASLNIQTANYSRLPQLLPLNVNQVLSKILVIFLIENLSGISQIIRNLIRDPKIFFEKPSQKLDSTFSLLITPTDLKPDSRNFLEPDPFYFLNP</sequence>
<dbReference type="Proteomes" id="UP001497535">
    <property type="component" value="Unassembled WGS sequence"/>
</dbReference>
<organism evidence="1 2">
    <name type="scientific">Meloidogyne enterolobii</name>
    <name type="common">Root-knot nematode worm</name>
    <name type="synonym">Meloidogyne mayaguensis</name>
    <dbReference type="NCBI Taxonomy" id="390850"/>
    <lineage>
        <taxon>Eukaryota</taxon>
        <taxon>Metazoa</taxon>
        <taxon>Ecdysozoa</taxon>
        <taxon>Nematoda</taxon>
        <taxon>Chromadorea</taxon>
        <taxon>Rhabditida</taxon>
        <taxon>Tylenchina</taxon>
        <taxon>Tylenchomorpha</taxon>
        <taxon>Tylenchoidea</taxon>
        <taxon>Meloidogynidae</taxon>
        <taxon>Meloidogyninae</taxon>
        <taxon>Meloidogyne</taxon>
    </lineage>
</organism>
<reference evidence="1" key="1">
    <citation type="submission" date="2023-11" db="EMBL/GenBank/DDBJ databases">
        <authorList>
            <person name="Poullet M."/>
        </authorList>
    </citation>
    <scope>NUCLEOTIDE SEQUENCE</scope>
    <source>
        <strain evidence="1">E1834</strain>
    </source>
</reference>
<comment type="caution">
    <text evidence="1">The sequence shown here is derived from an EMBL/GenBank/DDBJ whole genome shotgun (WGS) entry which is preliminary data.</text>
</comment>
<evidence type="ECO:0000313" key="1">
    <source>
        <dbReference type="EMBL" id="CAK5017146.1"/>
    </source>
</evidence>
<name>A0ACB0XTU0_MELEN</name>
<evidence type="ECO:0000313" key="2">
    <source>
        <dbReference type="Proteomes" id="UP001497535"/>
    </source>
</evidence>
<keyword evidence="2" id="KW-1185">Reference proteome</keyword>
<gene>
    <name evidence="1" type="ORF">MENTE1834_LOCUS3435</name>
</gene>